<dbReference type="GO" id="GO:0043041">
    <property type="term" value="P:amino acid activation for nonribosomal peptide biosynthetic process"/>
    <property type="evidence" value="ECO:0007669"/>
    <property type="project" value="TreeGrafter"/>
</dbReference>
<dbReference type="SUPFAM" id="SSF56801">
    <property type="entry name" value="Acetyl-CoA synthetase-like"/>
    <property type="match status" value="6"/>
</dbReference>
<dbReference type="Gene3D" id="3.40.50.1820">
    <property type="entry name" value="alpha/beta hydrolase"/>
    <property type="match status" value="2"/>
</dbReference>
<feature type="domain" description="Carrier" evidence="7">
    <location>
        <begin position="1268"/>
        <end position="1343"/>
    </location>
</feature>
<evidence type="ECO:0000259" key="7">
    <source>
        <dbReference type="PROSITE" id="PS50075"/>
    </source>
</evidence>
<protein>
    <submittedName>
        <fullName evidence="8">Amino acid adenylation domain-containing protein/non-ribosomal peptide synthase protein (TIGR01720 family)</fullName>
    </submittedName>
</protein>
<dbReference type="InterPro" id="IPR020845">
    <property type="entry name" value="AMP-binding_CS"/>
</dbReference>
<dbReference type="FunFam" id="3.40.50.980:FF:000002">
    <property type="entry name" value="Enterobactin synthetase component F"/>
    <property type="match status" value="1"/>
</dbReference>
<keyword evidence="9" id="KW-1185">Reference proteome</keyword>
<dbReference type="Gene3D" id="3.40.50.980">
    <property type="match status" value="6"/>
</dbReference>
<evidence type="ECO:0000256" key="4">
    <source>
        <dbReference type="ARBA" id="ARBA00022553"/>
    </source>
</evidence>
<dbReference type="InterPro" id="IPR029058">
    <property type="entry name" value="AB_hydrolase_fold"/>
</dbReference>
<dbReference type="InterPro" id="IPR020806">
    <property type="entry name" value="PKS_PP-bd"/>
</dbReference>
<evidence type="ECO:0000256" key="6">
    <source>
        <dbReference type="ARBA" id="ARBA00023194"/>
    </source>
</evidence>
<dbReference type="InterPro" id="IPR001242">
    <property type="entry name" value="Condensation_dom"/>
</dbReference>
<feature type="domain" description="Carrier" evidence="7">
    <location>
        <begin position="5004"/>
        <end position="5078"/>
    </location>
</feature>
<dbReference type="Pfam" id="PF00668">
    <property type="entry name" value="Condensation"/>
    <property type="match status" value="8"/>
</dbReference>
<dbReference type="InterPro" id="IPR006162">
    <property type="entry name" value="Ppantetheine_attach_site"/>
</dbReference>
<dbReference type="NCBIfam" id="NF003417">
    <property type="entry name" value="PRK04813.1"/>
    <property type="match status" value="7"/>
</dbReference>
<keyword evidence="6" id="KW-0045">Antibiotic biosynthesis</keyword>
<dbReference type="CDD" id="cd17646">
    <property type="entry name" value="A_NRPS_AB3403-like"/>
    <property type="match status" value="1"/>
</dbReference>
<dbReference type="PROSITE" id="PS50075">
    <property type="entry name" value="CARRIER"/>
    <property type="match status" value="6"/>
</dbReference>
<dbReference type="InterPro" id="IPR025110">
    <property type="entry name" value="AMP-bd_C"/>
</dbReference>
<dbReference type="InterPro" id="IPR036736">
    <property type="entry name" value="ACP-like_sf"/>
</dbReference>
<dbReference type="Pfam" id="PF00975">
    <property type="entry name" value="Thioesterase"/>
    <property type="match status" value="1"/>
</dbReference>
<dbReference type="Pfam" id="PF13193">
    <property type="entry name" value="AMP-binding_C"/>
    <property type="match status" value="6"/>
</dbReference>
<dbReference type="Gene3D" id="3.30.559.30">
    <property type="entry name" value="Nonribosomal peptide synthetase, condensation domain"/>
    <property type="match status" value="8"/>
</dbReference>
<dbReference type="GO" id="GO:0005737">
    <property type="term" value="C:cytoplasm"/>
    <property type="evidence" value="ECO:0007669"/>
    <property type="project" value="TreeGrafter"/>
</dbReference>
<dbReference type="PANTHER" id="PTHR45527:SF1">
    <property type="entry name" value="FATTY ACID SYNTHASE"/>
    <property type="match status" value="1"/>
</dbReference>
<dbReference type="Gene3D" id="1.10.1200.10">
    <property type="entry name" value="ACP-like"/>
    <property type="match status" value="4"/>
</dbReference>
<dbReference type="EMBL" id="JACHJS010000001">
    <property type="protein sequence ID" value="MBB4967028.1"/>
    <property type="molecule type" value="Genomic_DNA"/>
</dbReference>
<evidence type="ECO:0000256" key="5">
    <source>
        <dbReference type="ARBA" id="ARBA00022737"/>
    </source>
</evidence>
<dbReference type="FunFam" id="2.30.38.10:FF:000001">
    <property type="entry name" value="Non-ribosomal peptide synthetase PvdI"/>
    <property type="match status" value="1"/>
</dbReference>
<keyword evidence="5" id="KW-0677">Repeat</keyword>
<dbReference type="InterPro" id="IPR010060">
    <property type="entry name" value="NRPS_synth"/>
</dbReference>
<dbReference type="CDD" id="cd19540">
    <property type="entry name" value="LCL_NRPS-like"/>
    <property type="match status" value="2"/>
</dbReference>
<dbReference type="GO" id="GO:0008610">
    <property type="term" value="P:lipid biosynthetic process"/>
    <property type="evidence" value="ECO:0007669"/>
    <property type="project" value="UniProtKB-ARBA"/>
</dbReference>
<evidence type="ECO:0000313" key="9">
    <source>
        <dbReference type="Proteomes" id="UP000542674"/>
    </source>
</evidence>
<reference evidence="8 9" key="1">
    <citation type="submission" date="2020-08" db="EMBL/GenBank/DDBJ databases">
        <title>Sequencing the genomes of 1000 actinobacteria strains.</title>
        <authorList>
            <person name="Klenk H.-P."/>
        </authorList>
    </citation>
    <scope>NUCLEOTIDE SEQUENCE [LARGE SCALE GENOMIC DNA]</scope>
    <source>
        <strain evidence="8 9">DSM 45084</strain>
    </source>
</reference>
<dbReference type="GO" id="GO:0003824">
    <property type="term" value="F:catalytic activity"/>
    <property type="evidence" value="ECO:0007669"/>
    <property type="project" value="InterPro"/>
</dbReference>
<dbReference type="Gene3D" id="2.30.38.10">
    <property type="entry name" value="Luciferase, Domain 3"/>
    <property type="match status" value="3"/>
</dbReference>
<dbReference type="InterPro" id="IPR023213">
    <property type="entry name" value="CAT-like_dom_sf"/>
</dbReference>
<dbReference type="GO" id="GO:0017000">
    <property type="term" value="P:antibiotic biosynthetic process"/>
    <property type="evidence" value="ECO:0007669"/>
    <property type="project" value="UniProtKB-KW"/>
</dbReference>
<dbReference type="InterPro" id="IPR042099">
    <property type="entry name" value="ANL_N_sf"/>
</dbReference>
<comment type="caution">
    <text evidence="8">The sequence shown here is derived from an EMBL/GenBank/DDBJ whole genome shotgun (WGS) entry which is preliminary data.</text>
</comment>
<dbReference type="Proteomes" id="UP000542674">
    <property type="component" value="Unassembled WGS sequence"/>
</dbReference>
<dbReference type="NCBIfam" id="TIGR01733">
    <property type="entry name" value="AA-adenyl-dom"/>
    <property type="match status" value="3"/>
</dbReference>
<dbReference type="GO" id="GO:0072330">
    <property type="term" value="P:monocarboxylic acid biosynthetic process"/>
    <property type="evidence" value="ECO:0007669"/>
    <property type="project" value="UniProtKB-ARBA"/>
</dbReference>
<dbReference type="FunFam" id="1.10.1200.10:FF:000005">
    <property type="entry name" value="Nonribosomal peptide synthetase 1"/>
    <property type="match status" value="1"/>
</dbReference>
<organism evidence="8 9">
    <name type="scientific">Saccharothrix violaceirubra</name>
    <dbReference type="NCBI Taxonomy" id="413306"/>
    <lineage>
        <taxon>Bacteria</taxon>
        <taxon>Bacillati</taxon>
        <taxon>Actinomycetota</taxon>
        <taxon>Actinomycetes</taxon>
        <taxon>Pseudonocardiales</taxon>
        <taxon>Pseudonocardiaceae</taxon>
        <taxon>Saccharothrix</taxon>
    </lineage>
</organism>
<dbReference type="FunFam" id="3.40.50.12780:FF:000012">
    <property type="entry name" value="Non-ribosomal peptide synthetase"/>
    <property type="match status" value="2"/>
</dbReference>
<keyword evidence="4" id="KW-0597">Phosphoprotein</keyword>
<feature type="domain" description="Carrier" evidence="7">
    <location>
        <begin position="3621"/>
        <end position="3695"/>
    </location>
</feature>
<proteinExistence type="inferred from homology"/>
<dbReference type="SUPFAM" id="SSF47336">
    <property type="entry name" value="ACP-like"/>
    <property type="match status" value="6"/>
</dbReference>
<dbReference type="SUPFAM" id="SSF53474">
    <property type="entry name" value="alpha/beta-Hydrolases"/>
    <property type="match status" value="1"/>
</dbReference>
<feature type="domain" description="Carrier" evidence="7">
    <location>
        <begin position="2251"/>
        <end position="2325"/>
    </location>
</feature>
<dbReference type="SMART" id="SM00824">
    <property type="entry name" value="PKS_TE"/>
    <property type="match status" value="1"/>
</dbReference>
<dbReference type="InterPro" id="IPR020802">
    <property type="entry name" value="TesA-like"/>
</dbReference>
<dbReference type="InterPro" id="IPR010071">
    <property type="entry name" value="AA_adenyl_dom"/>
</dbReference>
<dbReference type="Gene3D" id="3.30.300.30">
    <property type="match status" value="6"/>
</dbReference>
<evidence type="ECO:0000256" key="1">
    <source>
        <dbReference type="ARBA" id="ARBA00001957"/>
    </source>
</evidence>
<dbReference type="PANTHER" id="PTHR45527">
    <property type="entry name" value="NONRIBOSOMAL PEPTIDE SYNTHETASE"/>
    <property type="match status" value="1"/>
</dbReference>
<dbReference type="GO" id="GO:0031177">
    <property type="term" value="F:phosphopantetheine binding"/>
    <property type="evidence" value="ECO:0007669"/>
    <property type="project" value="InterPro"/>
</dbReference>
<dbReference type="Pfam" id="PF00550">
    <property type="entry name" value="PP-binding"/>
    <property type="match status" value="6"/>
</dbReference>
<evidence type="ECO:0000313" key="8">
    <source>
        <dbReference type="EMBL" id="MBB4967028.1"/>
    </source>
</evidence>
<dbReference type="InterPro" id="IPR009081">
    <property type="entry name" value="PP-bd_ACP"/>
</dbReference>
<dbReference type="SMART" id="SM00823">
    <property type="entry name" value="PKS_PP"/>
    <property type="match status" value="6"/>
</dbReference>
<dbReference type="InterPro" id="IPR045851">
    <property type="entry name" value="AMP-bd_C_sf"/>
</dbReference>
<dbReference type="Pfam" id="PF00501">
    <property type="entry name" value="AMP-binding"/>
    <property type="match status" value="6"/>
</dbReference>
<dbReference type="NCBIfam" id="NF004282">
    <property type="entry name" value="PRK05691.1"/>
    <property type="match status" value="10"/>
</dbReference>
<sequence>MPDTAPPPHAVAIGRPLANTGAYVLDSGLFPVPRGLVGELYLTGDGLARGYLGAPVLTAARFVADPHGPAGTRMYRTGDLVRERPDGELEYVGRADEQVKIRGFRVEPREVTAALTALPGVAGAAVLALPDVGGSLRLVGYVVPEAAGRVGAARDSARVGAARDSARVGAARDSTSAGATSDPDEVRAALARTLPDYLVPAAIVVVDRIPLTANGKVDRRALPVPEVRTTGRAPATALEARLCALFADVLGVAEVGADDDFFALGGHSLLATRLIGAIRGALGRDLSLRALFQDATPAGVATALTELGRPVPVRRELPARVPLSSAQRRLWFLHRLDPDDVTYNLPLVIRLTGPLDVPALTAALVDVTARHEALRTVFPEGPDGEPHAVVLDEGVPLEIVETPDPESFARREIRRPFDLTTRPPVRATLARDDTRSVLVLLLHHIAADEWSMGPLVGDLTAAYRARLVGDVPAFDELPVRYADYALWQRDLLDVSGEAQLAHWRTALAGVPDVLELPADRPRPAVAGTAGDTVPFTVPPGTAHAVRRLAAETGVSVFMVLHACLTALLRRVGAGRDITIGTPVAGRGDAALDRLVGFFVNTVALRVDTEDVRTFTELLDRVRTVDLAAFDHADLPFDRVVEELNPPRSLAYSPLFQVLLVHRAGLTDRLDLPGLKSTVDVTGVGTAKFDLTFGVVDTGSAMTGSVEYRTDLFDSSTARVLGERFVRLLTAVTHAPDRPIDDVDLLSGRETKQILDHWNATARTVRPTTLPELLRRQVERTPDACAVLFEDEEVTYADFDARVERLARVLVAHGAGPDRIVAVALPRSVELVVALHAVQRAGAAYLPIDLDHPADRIAGVLADAAPVAVIAAHEFAAGTPGRDEGNAGPAVVRVDEEPPGPPDVVLPGISPDDAAYVIFTSGSTGRPKGVVVSHRAIVNRLLWKQDRYHLAPGERVVQKTPATFDVSVWEFFWPLIVGATLVVARPDGHRDPAYLAALIRERRITTAHFVPSMLRAFLDEPAAADCTSLARVICSGEALPADLARRFRETLPAELHNLYGPTEAAVDVTSWQVAAADVTTVPIGRPVWNTGLRVLDANLRPVPPRVPGELYLTGVQLARGYLGRPGLTSERFVADPYGDAGDRMYRTGDLARWTADGVVEYLGRVDHQVKLRGFRIELGEVESALAAAPGVRGAAVVLRDGVGGEPALVGYLVGDVDMAEVRRSAATVLPDYMVPSAFVTLDELPLSANGKLDRRALPAPVVATAAGRAPETARERALCRVFEDVLGVEGVGADDDFFALGGHSLLATRLVGRVRADLGLDLPLRSLFAAPTPAALALLADAGGPARPPLVAAGRPDVLPLSAAQRRLWFLDRLEGPNSTYNLPLVLRLTGPLDDAALAAALADVVDRHEALRTVFPEVDGQPRQVVLAEAPVLHRADRLDPDHVFDLATEPPLRATLVGDGPDVHRLMLLLHHIAGDEASAGPLTDDLAIAYRARRNGQEPEWAPLPVQYADYTLWHTDLSARLEDTQLDHWRTALDGLPDRLALPTDHPYPAVAGQGGALSAFTVDADLHTAVRELARTTGTSVFMIVQAAVAALLSRLGAGTDIPLGVPVEGRPDPALDRLVGFFVNTLVLRVDVAGDPTFAELLDRVRTVDLAAFDHADLPFDRVVEAVNPVRTAAHHPLFQVMVSHQAGAGKVPALDGLAVEPVPAPRATAKFDLTFSVQESRSGMAGFVEYRTDLFEQSTVDELGRRLVALLGQVCARPDTRVGALDVLLPAERVESAEPVAAPLLVDVLAELVVDDPEAAAVADGVTTLSRVALWGRVCGLAHWLRENGAGPERVVAIKVPRGVDSVVALLGVLASGATALTLDRDYPAARLAAMEADARPVLVLEELPVTGPEQITWSVDPASAAYLLYTSGSTGRPKGVVVTHANIAALLAAHRADLFEGGRLRIAHTASFSFDASWDPVLWMLGGHELRVVPAEVYRDPAAMLDLITRERLDYVDFTPSYLRELVDAGLFEGAHTPAVVAVGGEAVPEKLWHDLNAAEGVRALDLYGPTEATVDSYWWDRAGGHDVRGSRALVLDAGLRPAPRGVVGELYISGAAVSRGYLGNPAATAERFVADPFGTPGSRLYRTGDLARRTATGLVVLGRADDQVKVRGFRIEPGEVAAALATHPDVEQAAVVLRDGRLVGYVTPVGADVEAVRRHATDVLPDYMVPAAVVALDSFPRTDNDKLDHAALPAPVFATGDAKPATEAERVLCALVAEVLRLDEVAPTDGFFDLGGDSIVSIQLVSRARAAGYALTARDVFTHKTVRALAAVATVLSEVDEQETAADALGAVPTTPMTAWLGSLDAPIDGYHQALLIRVPHDGTRLKRAVDALLDRHDLLRARLVRSTPWSLHVPTERPDVFTTATHDIATESADARDRLDPDNGVMVQAVWFPERDRLLLTVHHLVVDAVSWRVLLSDLEDAYAGKELPRTGASFRTWAGRTPDFSADLDRWTEIVGAGNTPIGAPLDPARDTEATVRRITVTAPEPAFARPDDALLTALALAFRRVRGIDSLLVDREAHGRDGDLDVSRTVGWFTAVHPLRLTPGDGTSTDALKAVKEQLRALPDGRGFGALGLDSGAHVLFNHLGRLRAPCEDDFTVAAENAELVGGVDPRMPAVHALEIDSASHDGELTATWAWPAHVLTEAEVRALADAWVVALGELTDVRTPSDFPLAALTQSEVDSLADDVVDVWPLTPLRQGMVFQSAFDQDGPDVYLGQLALDLRGPLDAGRLRDAAQRLLDRHATLRATFPDVRHAIVPAHTSVRWRDLDVTGQDTAAALDRITREDADVRFDLAAGPLIRFTLVRTGPDAHRLLISNHHVLLDGWSTPLLLDDLFTLYQGIEPRPVVGPHDYLRWLADQDTEASLAAWKTALGDVTPTLVGGPSADRAPALPETLTTHLAGTALADRARAEGVTLNTVVQAAWALVLSALTGRRDVVFGTTVSGRPPQVAGIERVVGLFINTVPVRVALDPAEPVGDLLRRVQDEQAALLDHQHVGLSDLQRGTGELFDTLAVFENYPFDPDKAAEPVPGLKVSAVPGRDATPFPLGVTVTPGETLRVDLEHRPDVLDARPVLDQLRHVLDLIAGDADLPVGRIATLAGVAAPVGPAVADAVPIPEALAEQACRTPDAVALVDGRGTRTFAELAAEVDLVAARLVAMGAGPERVVGLSLPRGADAIVALLAVLRAGAVALPLDRDYPTERLAMMVEDARPVFVLDELPSTVDGELPGWPSGAAYIIFTSGSTGRPKGVVVEHAALANLLAAHRRDLFGDGRKRVAHTASLSFDASWDPILWLVGGHELHVVPEDVYRDPDAYLDLVRRERIDVVDFTPTFLAQLVDRGLLTGAHRPSVVCVGGEAVPESLWDKLIAAGVHAVDLYGPTEYTVDGYLRHDDGREAPVAGTATRVLDAALRPVPPGVPGELYLSGPGLARGYLRNPGLTAWRFVADPYGTPGTLMYRTGDLATLSDKGELRFLGRADDQVKLRGYRVEPGEVETALSALDGVHAAAVAVRDNRLIGYVVAETADGIRDLLAATMPAHLVPAVVVALDALPVTVNGKLDRAALPAPVRTGRTVVGARTDAERVLCEAFADLLGVEEVGVDDGFFALGGDSIVSLQLVARVRAAGYAVTARQVFTERTPARIAAVATPVADGGTEPAHAASGELPAPPITRWLSRLVGPDLDRMAAYSQEVLVRLPGTLTDAELRDGLRAVVRRHPVLAARLIADEPWRLEVPTAVEFDFTVADAEVSVALRRAQADLDPTNGVMFRAVRLGDRLLLVAHHLVVDAVSWSVLLGDLEAACAGRDLDPVPVSYRTWARSLADRDPAEEYWRTLLAETEPVLGTRPLTHDDTAATTGRLTVSRPAGELLTTIPAAVNGTVQDVLLAALARVVPQWRSDYGYGEVSSTLVDIEGHGRDGDLDLSRAIGWFTCLYPVRLGSGALKDTKETLRAVPDHGLGFGLLGGLSGGSICFNYLGRVTTPGDGPWQPVPAGLRGGADRLPAAYPLEINAEAVGDDLSAVFSWADGVLSAESVEELARRWLAALDEVADTGRTPSDFPLAALTQSEVDGLGDDVLDVWPLTPLQQGMAFHALLDDEGPDLYLTQLTLDLRGALDADRLRAAVTALLDRHDNLRVSVHDGRAHVHGRVEVPWVELAGVDPDKFLAQDQRERFDLESAPLIRCALLDLGESRYRFVLTSHHLLLDGWSTPLLIQELFAHYAGQRPPAVPSFRRYLEWLATRPDSLSVWRAALAGLAEPTLVSPGASKDAVDPAEVGTELSASSTGALNAFARDLGVTTNTVVQVAWAVLLGHLTGRDDVVFGATVSGRPAEIADVGSMVGLFINTVPVRVRVRPDTTFRALLDAVQHEQAALGEHHHVGLSDIQRTMGLGALFDTLVVFENFPFDPDRAAHEVGGVTITGVGGRDTTHYPLALSVLPGERLRLLLEYRTDLRDAAEVATIGDRLAALLDVIVREPDRTLGSTTALLPGESDRISSPAVPEAPLVTEVLRAQALRTPDAVAVVADRTLTFAALDAESDRLAAWLVERGAGAERFVALALPRTADALVAIFGVLKSGAAVLPVDPDYPADRIALVLDDAQPVLRLDALPELPDGRVDVVIEPGSAAYAIHTSGSTGRPKGVVVPHSALANLLASHRKQVFGDRRLKVTHTSSFSFDASWDPILWMLAGNELHVLAGDTYRDPDQVLALVAARGLDHLDFTPSYLAQLVDRGLLEHPPAVLCVGGEAVPEGLWQALGAADVEVHDLYGPTEYTVDAYVRHVDGSVTPIAGTALHVLDAALRPVPTGVTGELYLAGPGLARGYLGRPGATAERFVANPFGEPGSRLYRTGDLARRTDIGLDLRGRADDQVKVRGFRIEPGEVAAVLETHDGVRQAVVVVRDGRLVGYVESTGATADSARAHAARLLPDHMVPSAVVVLDALPTLPNGKVDRAALPAPDRAATGTYRAPRTESEAVLCRLFADLLGVDRIGVDDGFFDLGGDSIVSIQLVSRARADGVVITPRQVFDHRTPAALAAVATGPVAAERAEDAWGTLPTTPIMRWLLDLPAGTKGFSQAVLLRTPEALGERELAVGLARVVDAHPMLRARLDGDAVVVDAESSPVGVRWVDEPDWAAEAVRAQGELDPCTGVMVRAVAAPGRLLLVVHHLVVDEVSWRIIVPDLATACAGGEVAAEGTSFRTWARRLRELDVTAELPHWERVVAAGGALGVRELDPARDTSATMAHLKVSAGVPPVEAANAYHARVDDVLLTALALAVRPDGGPVLVDLEGHGRADIGLDTSRTVGWFTAVHPVRLEPGRQGLKAVKEQVRATPSALGFGLLRDRLGDSPARIAFNYLGRATAAPAADWSPAPESADLAGGADADMPATHVLEINVEDVGGELAATWSWPALVIDEDEVRAIAERWVEQVRVLAADTRGGHTPSDFPLVRLTQHDVDVLADKDVDDVWPATPLQEGLYFHALLEDEGPDVYTVQLALDLAGPVDEHRLHEAARGLLRDHPNLRAGFRTAPSGRVVSVVHREVDGWWRVTDSPDAAEEDRARFDLADPPLLRITLVRLGHERFRLLVTNHHLLLDGWSTPLVVRELFARYAGQGIARRTPFKDYLRWLVGQDHDAALTAWRTALSDVDGPTLVAPPGDREPLRPDQVSVELSTDLSARLDRWARTTGVTSNTVVQVVWSLVLGGLTGRTDVVFGTTVSGRPPQLPGVEDMVGLFINTVPVRVRLDLAESVADLAVRVQREQSALLDHQHVGLAEIGELFDTLAVYENYPYDPDAAAETFGGVRVTGAVDQDATHYPLSLSVLPGENLVFQLGYRSDVFTAPAVEALAARLHAVVAQVVAAPDLPVGRIDLVTPAERRQVLVDFNDTDIDDLVRTVPEMFAEHARTRPDAIAVVCEDVTLTYAELDERSAKLANVLVEHGARPETTVALALPRTAEMVVAVLAVLRSGAAYVPVDPTYPKARIEHLLTDSAPVVFVSTKDSSPVDGALLLDDPEFRARWDAASAVEPDHGLVPTNPAYVIYTSGSTGLPKGVVVTHEGVPALVATATRSLGVTAESKVLLFASISFDLAFFEWAMGVLTGGTAVVVPTHRRVASRELTDYIAEHGVTHMALPPAVLGALAEDCTLPQGAVLLCGTEAVTPDLVHRWGSVVRFHDAYGPTEATVNSTLWAHYEGWDGAKVPIGVPDPGTRAYVLDAALRPVPVGVPGELYLGGPGLARGYHGRFALSALRFVADPFGPPGSRLYRTGDLVSLRETGDIDFHGRTDDQVQLRGFRVEPGEVENVLAAVPGVRQAAVVPRDDRIKRLVGYVVGDVDGDQVRAEVAKVLPEHLVPAAVVVLDAFPLTPNAKLDRKALPAPEFTARGGRPRTPTERLLCGAYADVLGLPEVGPHDDFFALGGHSLLVVRLQAVLGSALGRTVALPDLIASPTPAALAALVDGEPDPDAAVAPLLALRARGSGVPLFCLPPAAGLGWSFAGLARHLPDRPVYALQARTLSTPGLTPPSVEEMARDYLGLIREVQPEGPYHLLGFSLGGLVAHRIASLLRAQGEEVALLAMLDAYPPGGPERTDVADAHRFLLAMAGIDGEPDDAVEAVLRDGSLGLGREALEAVVANLLASADQVAGASLDVVDGDLLLFTADGEEPEEMSTPDRWHEYVTGRVRVVGVDVAHDEMTDPDALAVIGPLLNQEFRA</sequence>
<feature type="domain" description="Carrier" evidence="7">
    <location>
        <begin position="6415"/>
        <end position="6490"/>
    </location>
</feature>
<dbReference type="FunFam" id="3.40.50.980:FF:000001">
    <property type="entry name" value="Non-ribosomal peptide synthetase"/>
    <property type="match status" value="1"/>
</dbReference>
<evidence type="ECO:0000256" key="2">
    <source>
        <dbReference type="ARBA" id="ARBA00006432"/>
    </source>
</evidence>
<dbReference type="InterPro" id="IPR000873">
    <property type="entry name" value="AMP-dep_synth/lig_dom"/>
</dbReference>
<dbReference type="CDD" id="cd05930">
    <property type="entry name" value="A_NRPS"/>
    <property type="match status" value="3"/>
</dbReference>
<dbReference type="NCBIfam" id="TIGR01720">
    <property type="entry name" value="NRPS-para261"/>
    <property type="match status" value="1"/>
</dbReference>
<dbReference type="GO" id="GO:0044550">
    <property type="term" value="P:secondary metabolite biosynthetic process"/>
    <property type="evidence" value="ECO:0007669"/>
    <property type="project" value="UniProtKB-ARBA"/>
</dbReference>
<keyword evidence="3" id="KW-0596">Phosphopantetheine</keyword>
<gene>
    <name evidence="8" type="ORF">F4559_004387</name>
</gene>
<comment type="similarity">
    <text evidence="2">Belongs to the ATP-dependent AMP-binding enzyme family.</text>
</comment>
<dbReference type="Gene3D" id="3.40.50.12780">
    <property type="entry name" value="N-terminal domain of ligase-like"/>
    <property type="match status" value="3"/>
</dbReference>
<dbReference type="Gene3D" id="3.30.559.10">
    <property type="entry name" value="Chloramphenicol acetyltransferase-like domain"/>
    <property type="match status" value="8"/>
</dbReference>
<dbReference type="PROSITE" id="PS00012">
    <property type="entry name" value="PHOSPHOPANTETHEINE"/>
    <property type="match status" value="5"/>
</dbReference>
<dbReference type="FunFam" id="3.30.300.30:FF:000010">
    <property type="entry name" value="Enterobactin synthetase component F"/>
    <property type="match status" value="1"/>
</dbReference>
<dbReference type="PROSITE" id="PS00455">
    <property type="entry name" value="AMP_BINDING"/>
    <property type="match status" value="4"/>
</dbReference>
<dbReference type="FunFam" id="3.30.300.30:FF:000015">
    <property type="entry name" value="Nonribosomal peptide synthase SidD"/>
    <property type="match status" value="1"/>
</dbReference>
<dbReference type="InterPro" id="IPR001031">
    <property type="entry name" value="Thioesterase"/>
</dbReference>
<evidence type="ECO:0000256" key="3">
    <source>
        <dbReference type="ARBA" id="ARBA00022450"/>
    </source>
</evidence>
<dbReference type="CDD" id="cd19543">
    <property type="entry name" value="DCL_NRPS"/>
    <property type="match status" value="3"/>
</dbReference>
<comment type="cofactor">
    <cofactor evidence="1">
        <name>pantetheine 4'-phosphate</name>
        <dbReference type="ChEBI" id="CHEBI:47942"/>
    </cofactor>
</comment>
<feature type="domain" description="Carrier" evidence="7">
    <location>
        <begin position="233"/>
        <end position="308"/>
    </location>
</feature>
<dbReference type="SUPFAM" id="SSF52777">
    <property type="entry name" value="CoA-dependent acyltransferases"/>
    <property type="match status" value="16"/>
</dbReference>
<accession>A0A7W7T5M0</accession>
<dbReference type="FunFam" id="1.10.1200.10:FF:000016">
    <property type="entry name" value="Non-ribosomal peptide synthase"/>
    <property type="match status" value="2"/>
</dbReference>
<name>A0A7W7T5M0_9PSEU</name>